<dbReference type="SUPFAM" id="SSF52540">
    <property type="entry name" value="P-loop containing nucleoside triphosphate hydrolases"/>
    <property type="match status" value="2"/>
</dbReference>
<dbReference type="Proteomes" id="UP001519293">
    <property type="component" value="Unassembled WGS sequence"/>
</dbReference>
<keyword evidence="3 8" id="KW-0347">Helicase</keyword>
<keyword evidence="1" id="KW-0547">Nucleotide-binding</keyword>
<organism evidence="8 9">
    <name type="scientific">Cytobacillus eiseniae</name>
    <dbReference type="NCBI Taxonomy" id="762947"/>
    <lineage>
        <taxon>Bacteria</taxon>
        <taxon>Bacillati</taxon>
        <taxon>Bacillota</taxon>
        <taxon>Bacilli</taxon>
        <taxon>Bacillales</taxon>
        <taxon>Bacillaceae</taxon>
        <taxon>Cytobacillus</taxon>
    </lineage>
</organism>
<dbReference type="InterPro" id="IPR049730">
    <property type="entry name" value="SNF2/RAD54-like_C"/>
</dbReference>
<keyword evidence="9" id="KW-1185">Reference proteome</keyword>
<dbReference type="EMBL" id="JAGIKZ010000024">
    <property type="protein sequence ID" value="MBP2242635.1"/>
    <property type="molecule type" value="Genomic_DNA"/>
</dbReference>
<dbReference type="InterPro" id="IPR001650">
    <property type="entry name" value="Helicase_C-like"/>
</dbReference>
<comment type="caution">
    <text evidence="8">The sequence shown here is derived from an EMBL/GenBank/DDBJ whole genome shotgun (WGS) entry which is preliminary data.</text>
</comment>
<accession>A0ABS4RI91</accession>
<evidence type="ECO:0000256" key="3">
    <source>
        <dbReference type="ARBA" id="ARBA00022806"/>
    </source>
</evidence>
<reference evidence="8 9" key="1">
    <citation type="submission" date="2021-03" db="EMBL/GenBank/DDBJ databases">
        <title>Genomic Encyclopedia of Type Strains, Phase IV (KMG-IV): sequencing the most valuable type-strain genomes for metagenomic binning, comparative biology and taxonomic classification.</title>
        <authorList>
            <person name="Goeker M."/>
        </authorList>
    </citation>
    <scope>NUCLEOTIDE SEQUENCE [LARGE SCALE GENOMIC DNA]</scope>
    <source>
        <strain evidence="8 9">DSM 26675</strain>
    </source>
</reference>
<evidence type="ECO:0000259" key="6">
    <source>
        <dbReference type="PROSITE" id="PS51192"/>
    </source>
</evidence>
<dbReference type="InterPro" id="IPR000330">
    <property type="entry name" value="SNF2_N"/>
</dbReference>
<sequence length="1072" mass="126034">MIKVGDIVNGSHFPETVEIKQVESFGDEYFSVAATGRDSHTYYERMLERHELLSLTKVKGECDENDEVEPTVIQHLLQYYTFQVEERYSKGRALGNKNLMPLPHQIEAVYSKMLQVPQVRFLLADDPGAGKTIMSGMLIKELSARESVKRILILVPPLVLKQWQEELHEKFNEQFFIINRSVVRQYGGKNPFIEHDLCLASIYWAAREDVKGLVQEADFDLVIVDEAHKMAAYTHGTIKKKTSKTKLYHLGESILRKAQHCVLLTATPHKGDVENFRHLMRLVDSDIFSSVTVNESLKEKSNPFIIRRLKENLTNFDGTPLFPKRVTKTLQFDLSEKELALYEAVTEYVRNHFNRAISNGNNSTAFAMMLLQRRLSSSTEAIHLSLQRRKERLESLLKETEQERKKLVKKLQKLEIDDFDDEGFEEQQRLEASLEQAVDLIDTEELKIEINELEKLLQQTSYLRLNMMERKYDELERTLFGTNGLLEKGEKILLFTESTDTLNYLERRLKARIPVIAKIIGKYSMDERRRQVELFRNESQVMLATDAGGESINLQFCNQMINYDIPWNPNKLEQRMGRIHRIGQKNEVAIFNLVAANTREGDVMIRLLEKMDRMREDLGSDLVYDFIGEILDDEYGNLANLMESAILNRENLDDIIAKMDKSMSEEHQRLLKFFEEERIAEQAFDLPTMRREQHDLLIKRIPQRVYVPFVEHIFQKNNIRIYDSFENKVHRIDRFPKYIREISRKYHFGIEQLRDTIRFTGYTEYETAEVTRLDSDHQLVKLGMFLSKKGAEEHSFKRFSISYPVLEPLSLNVYSIIITDGTGAELAKDLLFLAKRENGEVMLMDSYWLFQQFTGTVMQFENKTYPDIQREAVKATIELRNQVKKQREQQLDKVADYLQKTFKKQIDDILDKRFIYEQENMDNKNSALINQMNANLTDTEIRRDERLMMIERQRNIGMEPPKLLMQLELTPNHQLNRLFSIDYKDIVEKYEQSNGRGNFKTFNTFALVDFYSERFNGEPRFIIVTDREDYLPSEDHLEDLQDILDKVYIYVVHNDEIVQERAMRDEILIYKQ</sequence>
<gene>
    <name evidence="8" type="ORF">J2Z40_003212</name>
</gene>
<protein>
    <submittedName>
        <fullName evidence="8">Superfamily II DNA or RNA helicase</fullName>
    </submittedName>
</protein>
<dbReference type="Gene3D" id="3.40.50.10810">
    <property type="entry name" value="Tandem AAA-ATPase domain"/>
    <property type="match status" value="1"/>
</dbReference>
<dbReference type="Gene3D" id="3.40.50.300">
    <property type="entry name" value="P-loop containing nucleotide triphosphate hydrolases"/>
    <property type="match status" value="1"/>
</dbReference>
<dbReference type="PANTHER" id="PTHR10799">
    <property type="entry name" value="SNF2/RAD54 HELICASE FAMILY"/>
    <property type="match status" value="1"/>
</dbReference>
<evidence type="ECO:0000256" key="4">
    <source>
        <dbReference type="ARBA" id="ARBA00022840"/>
    </source>
</evidence>
<keyword evidence="5" id="KW-0175">Coiled coil</keyword>
<dbReference type="PROSITE" id="PS51192">
    <property type="entry name" value="HELICASE_ATP_BIND_1"/>
    <property type="match status" value="1"/>
</dbReference>
<dbReference type="CDD" id="cd18793">
    <property type="entry name" value="SF2_C_SNF"/>
    <property type="match status" value="1"/>
</dbReference>
<dbReference type="CDD" id="cd18011">
    <property type="entry name" value="DEXDc_RapA"/>
    <property type="match status" value="1"/>
</dbReference>
<evidence type="ECO:0000256" key="2">
    <source>
        <dbReference type="ARBA" id="ARBA00022801"/>
    </source>
</evidence>
<evidence type="ECO:0000313" key="9">
    <source>
        <dbReference type="Proteomes" id="UP001519293"/>
    </source>
</evidence>
<dbReference type="InterPro" id="IPR027417">
    <property type="entry name" value="P-loop_NTPase"/>
</dbReference>
<dbReference type="Pfam" id="PF00176">
    <property type="entry name" value="SNF2-rel_dom"/>
    <property type="match status" value="1"/>
</dbReference>
<feature type="domain" description="Helicase C-terminal" evidence="7">
    <location>
        <begin position="467"/>
        <end position="634"/>
    </location>
</feature>
<evidence type="ECO:0000256" key="5">
    <source>
        <dbReference type="SAM" id="Coils"/>
    </source>
</evidence>
<dbReference type="SMART" id="SM00487">
    <property type="entry name" value="DEXDc"/>
    <property type="match status" value="1"/>
</dbReference>
<dbReference type="InterPro" id="IPR057342">
    <property type="entry name" value="DEXDc_RapA"/>
</dbReference>
<name>A0ABS4RI91_9BACI</name>
<dbReference type="Pfam" id="PF00271">
    <property type="entry name" value="Helicase_C"/>
    <property type="match status" value="1"/>
</dbReference>
<dbReference type="InterPro" id="IPR038718">
    <property type="entry name" value="SNF2-like_sf"/>
</dbReference>
<evidence type="ECO:0000259" key="7">
    <source>
        <dbReference type="PROSITE" id="PS51194"/>
    </source>
</evidence>
<evidence type="ECO:0000313" key="8">
    <source>
        <dbReference type="EMBL" id="MBP2242635.1"/>
    </source>
</evidence>
<evidence type="ECO:0000256" key="1">
    <source>
        <dbReference type="ARBA" id="ARBA00022741"/>
    </source>
</evidence>
<dbReference type="SMART" id="SM00490">
    <property type="entry name" value="HELICc"/>
    <property type="match status" value="1"/>
</dbReference>
<dbReference type="GO" id="GO:0004386">
    <property type="term" value="F:helicase activity"/>
    <property type="evidence" value="ECO:0007669"/>
    <property type="project" value="UniProtKB-KW"/>
</dbReference>
<dbReference type="InterPro" id="IPR014001">
    <property type="entry name" value="Helicase_ATP-bd"/>
</dbReference>
<feature type="coiled-coil region" evidence="5">
    <location>
        <begin position="383"/>
        <end position="417"/>
    </location>
</feature>
<dbReference type="RefSeq" id="WP_066398762.1">
    <property type="nucleotide sequence ID" value="NZ_JAGIKZ010000024.1"/>
</dbReference>
<proteinExistence type="predicted"/>
<dbReference type="PROSITE" id="PS51194">
    <property type="entry name" value="HELICASE_CTER"/>
    <property type="match status" value="1"/>
</dbReference>
<keyword evidence="4" id="KW-0067">ATP-binding</keyword>
<feature type="domain" description="Helicase ATP-binding" evidence="6">
    <location>
        <begin position="112"/>
        <end position="286"/>
    </location>
</feature>
<keyword evidence="2" id="KW-0378">Hydrolase</keyword>